<accession>A0A916TXM1</accession>
<dbReference type="Proteomes" id="UP000637002">
    <property type="component" value="Unassembled WGS sequence"/>
</dbReference>
<keyword evidence="3" id="KW-1185">Reference proteome</keyword>
<evidence type="ECO:0000256" key="1">
    <source>
        <dbReference type="SAM" id="MobiDB-lite"/>
    </source>
</evidence>
<protein>
    <submittedName>
        <fullName evidence="2">Uncharacterized protein</fullName>
    </submittedName>
</protein>
<dbReference type="AlphaFoldDB" id="A0A916TXM1"/>
<evidence type="ECO:0000313" key="3">
    <source>
        <dbReference type="Proteomes" id="UP000637002"/>
    </source>
</evidence>
<organism evidence="2 3">
    <name type="scientific">Chelatococcus reniformis</name>
    <dbReference type="NCBI Taxonomy" id="1494448"/>
    <lineage>
        <taxon>Bacteria</taxon>
        <taxon>Pseudomonadati</taxon>
        <taxon>Pseudomonadota</taxon>
        <taxon>Alphaproteobacteria</taxon>
        <taxon>Hyphomicrobiales</taxon>
        <taxon>Chelatococcaceae</taxon>
        <taxon>Chelatococcus</taxon>
    </lineage>
</organism>
<feature type="region of interest" description="Disordered" evidence="1">
    <location>
        <begin position="1"/>
        <end position="20"/>
    </location>
</feature>
<dbReference type="EMBL" id="BMGG01000001">
    <property type="protein sequence ID" value="GGC48833.1"/>
    <property type="molecule type" value="Genomic_DNA"/>
</dbReference>
<reference evidence="2" key="2">
    <citation type="submission" date="2020-09" db="EMBL/GenBank/DDBJ databases">
        <authorList>
            <person name="Sun Q."/>
            <person name="Zhou Y."/>
        </authorList>
    </citation>
    <scope>NUCLEOTIDE SEQUENCE</scope>
    <source>
        <strain evidence="2">CGMCC 1.12919</strain>
    </source>
</reference>
<evidence type="ECO:0000313" key="2">
    <source>
        <dbReference type="EMBL" id="GGC48833.1"/>
    </source>
</evidence>
<reference evidence="2" key="1">
    <citation type="journal article" date="2014" name="Int. J. Syst. Evol. Microbiol.">
        <title>Complete genome sequence of Corynebacterium casei LMG S-19264T (=DSM 44701T), isolated from a smear-ripened cheese.</title>
        <authorList>
            <consortium name="US DOE Joint Genome Institute (JGI-PGF)"/>
            <person name="Walter F."/>
            <person name="Albersmeier A."/>
            <person name="Kalinowski J."/>
            <person name="Ruckert C."/>
        </authorList>
    </citation>
    <scope>NUCLEOTIDE SEQUENCE</scope>
    <source>
        <strain evidence="2">CGMCC 1.12919</strain>
    </source>
</reference>
<proteinExistence type="predicted"/>
<sequence length="384" mass="43030">MRGHDLDFAQTDAMEGENTFPDCRPGAKMTHNRWLAFYGAIRGEAISIEVAGPPLAPGEELVLVDRKPSGTREAAACIRRIEQIEPDGAERARHYFIEQPLADFAPPLFGIAVVARSSAAEVAVDAGPGYALANLFPTSEHDFISRYTWERQRIPDSETLVFACHQVIRYSDFPAARKIAAASIIAYRALEQFDLPKCEIALGLIDDALARVPELKPSRHLRNDRAHLAVSLNIIRWHLCLMLGRFDEVASTLETGFALLLPIENAASISYNGAKTLLFWGMVLWRRGDHVRAAEVFDFSFTFYQRAALSATIDNPTMFYDQRVAHRVAYLSAYAKRAIKGELSARDLEITPRVVGEEIFRVRNARAQARLKARLDEMMTALQR</sequence>
<comment type="caution">
    <text evidence="2">The sequence shown here is derived from an EMBL/GenBank/DDBJ whole genome shotgun (WGS) entry which is preliminary data.</text>
</comment>
<gene>
    <name evidence="2" type="ORF">GCM10010994_05010</name>
</gene>
<name>A0A916TXM1_9HYPH</name>